<dbReference type="InterPro" id="IPR028082">
    <property type="entry name" value="Peripla_BP_I"/>
</dbReference>
<dbReference type="Proteomes" id="UP000199651">
    <property type="component" value="Unassembled WGS sequence"/>
</dbReference>
<comment type="subcellular location">
    <subcellularLocation>
        <location evidence="1">Cell envelope</location>
    </subcellularLocation>
</comment>
<dbReference type="SUPFAM" id="SSF53822">
    <property type="entry name" value="Periplasmic binding protein-like I"/>
    <property type="match status" value="1"/>
</dbReference>
<organism evidence="3 4">
    <name type="scientific">Actinokineospora alba</name>
    <dbReference type="NCBI Taxonomy" id="504798"/>
    <lineage>
        <taxon>Bacteria</taxon>
        <taxon>Bacillati</taxon>
        <taxon>Actinomycetota</taxon>
        <taxon>Actinomycetes</taxon>
        <taxon>Pseudonocardiales</taxon>
        <taxon>Pseudonocardiaceae</taxon>
        <taxon>Actinokineospora</taxon>
    </lineage>
</organism>
<reference evidence="3" key="1">
    <citation type="submission" date="2016-10" db="EMBL/GenBank/DDBJ databases">
        <authorList>
            <person name="de Groot N.N."/>
        </authorList>
    </citation>
    <scope>NUCLEOTIDE SEQUENCE [LARGE SCALE GENOMIC DNA]</scope>
    <source>
        <strain evidence="3">IBRC-M 10655</strain>
    </source>
</reference>
<name>A0A1H0NM13_9PSEU</name>
<feature type="domain" description="Periplasmic binding protein" evidence="2">
    <location>
        <begin position="87"/>
        <end position="358"/>
    </location>
</feature>
<dbReference type="STRING" id="504798.SAMN05421871_102448"/>
<dbReference type="InterPro" id="IPR050555">
    <property type="entry name" value="Bact_Solute-Bind_Prot2"/>
</dbReference>
<keyword evidence="4" id="KW-1185">Reference proteome</keyword>
<dbReference type="Gene3D" id="3.40.50.2300">
    <property type="match status" value="2"/>
</dbReference>
<sequence length="386" mass="40383">MGRVRAWLRLRIEWVAGIEVRTLTVISITAMTNRGVNLNSMSVRRRALASLCGMSLVLAVSACSSGKETASAPAGQQQNTGKITIVYAQKQGDQEYFIGEAEGAKAKAAELGVDLKVVNLGNDANKAVTEVQNAINQKVSGVIVVVPDPSVGPQLVQLAKTAGVKLLTSDDQVCATGPDPTACPKEQLVPRIGFSGQQMGEQVGKRAGEDFKKAGWKPEETAIIEAWKQDVTVCTDRVKANQEAFKAAAGADVKIIEVGTDNTPSDAQSKISATVSGNRSVKNWIVMGCNDENVAGGVTAIQNSGYAADNIIGVGLGAYLACKEWRGGKATGFKAALFINGSDVGALAVQTLHDHIKNGTPMPAEAFAPTTMVDAANWEAAGVKCA</sequence>
<proteinExistence type="predicted"/>
<dbReference type="GO" id="GO:0030246">
    <property type="term" value="F:carbohydrate binding"/>
    <property type="evidence" value="ECO:0007669"/>
    <property type="project" value="TreeGrafter"/>
</dbReference>
<dbReference type="Pfam" id="PF13407">
    <property type="entry name" value="Peripla_BP_4"/>
    <property type="match status" value="1"/>
</dbReference>
<dbReference type="AlphaFoldDB" id="A0A1H0NM13"/>
<evidence type="ECO:0000256" key="1">
    <source>
        <dbReference type="ARBA" id="ARBA00004196"/>
    </source>
</evidence>
<dbReference type="PANTHER" id="PTHR30036:SF8">
    <property type="entry name" value="ABC-TYPE SUGAR TRANSPORT SYSTEM PERIPLASMIC COMPONENT-LIKE PROTEIN"/>
    <property type="match status" value="1"/>
</dbReference>
<protein>
    <submittedName>
        <fullName evidence="3">L-arabinose transport system substrate-binding protein</fullName>
    </submittedName>
</protein>
<evidence type="ECO:0000313" key="3">
    <source>
        <dbReference type="EMBL" id="SDO93734.1"/>
    </source>
</evidence>
<dbReference type="PANTHER" id="PTHR30036">
    <property type="entry name" value="D-XYLOSE-BINDING PERIPLASMIC PROTEIN"/>
    <property type="match status" value="1"/>
</dbReference>
<gene>
    <name evidence="3" type="ORF">SAMN05192558_105398</name>
</gene>
<dbReference type="InterPro" id="IPR025997">
    <property type="entry name" value="SBP_2_dom"/>
</dbReference>
<dbReference type="GO" id="GO:0030288">
    <property type="term" value="C:outer membrane-bounded periplasmic space"/>
    <property type="evidence" value="ECO:0007669"/>
    <property type="project" value="TreeGrafter"/>
</dbReference>
<evidence type="ECO:0000313" key="4">
    <source>
        <dbReference type="Proteomes" id="UP000199651"/>
    </source>
</evidence>
<evidence type="ECO:0000259" key="2">
    <source>
        <dbReference type="Pfam" id="PF13407"/>
    </source>
</evidence>
<dbReference type="EMBL" id="FNJB01000005">
    <property type="protein sequence ID" value="SDO93734.1"/>
    <property type="molecule type" value="Genomic_DNA"/>
</dbReference>
<accession>A0A1H0NM13</accession>